<dbReference type="RefSeq" id="XP_011072495.1">
    <property type="nucleotide sequence ID" value="XM_011074193.2"/>
</dbReference>
<dbReference type="InterPro" id="IPR042197">
    <property type="entry name" value="Apaf_helical"/>
</dbReference>
<evidence type="ECO:0000259" key="8">
    <source>
        <dbReference type="Pfam" id="PF18052"/>
    </source>
</evidence>
<evidence type="ECO:0000256" key="3">
    <source>
        <dbReference type="ARBA" id="ARBA00022737"/>
    </source>
</evidence>
<feature type="domain" description="Disease resistance R13L4/SHOC-2-like LRR" evidence="10">
    <location>
        <begin position="628"/>
        <end position="923"/>
    </location>
</feature>
<dbReference type="Gene3D" id="1.10.10.10">
    <property type="entry name" value="Winged helix-like DNA-binding domain superfamily/Winged helix DNA-binding domain"/>
    <property type="match status" value="1"/>
</dbReference>
<dbReference type="Pfam" id="PF23559">
    <property type="entry name" value="WHD_DRP"/>
    <property type="match status" value="1"/>
</dbReference>
<dbReference type="InterPro" id="IPR055414">
    <property type="entry name" value="LRR_R13L4/SHOC2-like"/>
</dbReference>
<dbReference type="InterPro" id="IPR038005">
    <property type="entry name" value="RX-like_CC"/>
</dbReference>
<dbReference type="InterPro" id="IPR027417">
    <property type="entry name" value="P-loop_NTPase"/>
</dbReference>
<dbReference type="InterPro" id="IPR003591">
    <property type="entry name" value="Leu-rich_rpt_typical-subtyp"/>
</dbReference>
<dbReference type="InterPro" id="IPR032675">
    <property type="entry name" value="LRR_dom_sf"/>
</dbReference>
<evidence type="ECO:0000256" key="2">
    <source>
        <dbReference type="ARBA" id="ARBA00022614"/>
    </source>
</evidence>
<dbReference type="InterPro" id="IPR058922">
    <property type="entry name" value="WHD_DRP"/>
</dbReference>
<dbReference type="GO" id="GO:0051707">
    <property type="term" value="P:response to other organism"/>
    <property type="evidence" value="ECO:0007669"/>
    <property type="project" value="UniProtKB-ARBA"/>
</dbReference>
<comment type="similarity">
    <text evidence="1">Belongs to the disease resistance NB-LRR family.</text>
</comment>
<evidence type="ECO:0000259" key="9">
    <source>
        <dbReference type="Pfam" id="PF23559"/>
    </source>
</evidence>
<evidence type="ECO:0000313" key="11">
    <source>
        <dbReference type="Proteomes" id="UP000504604"/>
    </source>
</evidence>
<keyword evidence="11" id="KW-1185">Reference proteome</keyword>
<evidence type="ECO:0000313" key="12">
    <source>
        <dbReference type="RefSeq" id="XP_011072495.1"/>
    </source>
</evidence>
<evidence type="ECO:0000259" key="7">
    <source>
        <dbReference type="Pfam" id="PF00931"/>
    </source>
</evidence>
<dbReference type="AlphaFoldDB" id="A0A6I9SRI8"/>
<feature type="domain" description="NB-ARC" evidence="7">
    <location>
        <begin position="189"/>
        <end position="353"/>
    </location>
</feature>
<keyword evidence="2" id="KW-0433">Leucine-rich repeat</keyword>
<dbReference type="GO" id="GO:0005524">
    <property type="term" value="F:ATP binding"/>
    <property type="evidence" value="ECO:0007669"/>
    <property type="project" value="UniProtKB-KW"/>
</dbReference>
<dbReference type="SMART" id="SM00369">
    <property type="entry name" value="LRR_TYP"/>
    <property type="match status" value="3"/>
</dbReference>
<dbReference type="InterPro" id="IPR036388">
    <property type="entry name" value="WH-like_DNA-bd_sf"/>
</dbReference>
<dbReference type="Proteomes" id="UP000504604">
    <property type="component" value="Linkage group LG3"/>
</dbReference>
<keyword evidence="3" id="KW-0677">Repeat</keyword>
<evidence type="ECO:0000256" key="6">
    <source>
        <dbReference type="ARBA" id="ARBA00022840"/>
    </source>
</evidence>
<dbReference type="InParanoid" id="A0A6I9SRI8"/>
<dbReference type="Gene3D" id="3.40.50.300">
    <property type="entry name" value="P-loop containing nucleotide triphosphate hydrolases"/>
    <property type="match status" value="1"/>
</dbReference>
<dbReference type="Pfam" id="PF00931">
    <property type="entry name" value="NB-ARC"/>
    <property type="match status" value="1"/>
</dbReference>
<dbReference type="GO" id="GO:0043531">
    <property type="term" value="F:ADP binding"/>
    <property type="evidence" value="ECO:0007669"/>
    <property type="project" value="InterPro"/>
</dbReference>
<evidence type="ECO:0000256" key="4">
    <source>
        <dbReference type="ARBA" id="ARBA00022741"/>
    </source>
</evidence>
<name>A0A6I9SRI8_SESIN</name>
<dbReference type="Pfam" id="PF23598">
    <property type="entry name" value="LRR_14"/>
    <property type="match status" value="1"/>
</dbReference>
<dbReference type="PANTHER" id="PTHR36766">
    <property type="entry name" value="PLANT BROAD-SPECTRUM MILDEW RESISTANCE PROTEIN RPW8"/>
    <property type="match status" value="1"/>
</dbReference>
<dbReference type="KEGG" id="sind:105157736"/>
<proteinExistence type="inferred from homology"/>
<keyword evidence="6" id="KW-0067">ATP-binding</keyword>
<keyword evidence="5" id="KW-0611">Plant defense</keyword>
<dbReference type="OrthoDB" id="909721at2759"/>
<accession>A0A6I9SRI8</accession>
<dbReference type="Gramene" id="SIN_1010388.t">
    <property type="protein sequence ID" value="SIN_1010388.t.cds1"/>
    <property type="gene ID" value="SIN_1010388"/>
</dbReference>
<dbReference type="Pfam" id="PF18052">
    <property type="entry name" value="Rx_N"/>
    <property type="match status" value="1"/>
</dbReference>
<evidence type="ECO:0000259" key="10">
    <source>
        <dbReference type="Pfam" id="PF23598"/>
    </source>
</evidence>
<dbReference type="Gene3D" id="1.10.8.430">
    <property type="entry name" value="Helical domain of apoptotic protease-activating factors"/>
    <property type="match status" value="1"/>
</dbReference>
<dbReference type="Gene3D" id="1.20.5.4130">
    <property type="match status" value="1"/>
</dbReference>
<dbReference type="PANTHER" id="PTHR36766:SF45">
    <property type="entry name" value="NB-ARC DOMAIN-CONTAINING PROTEIN"/>
    <property type="match status" value="1"/>
</dbReference>
<dbReference type="SUPFAM" id="SSF52058">
    <property type="entry name" value="L domain-like"/>
    <property type="match status" value="1"/>
</dbReference>
<dbReference type="PRINTS" id="PR00364">
    <property type="entry name" value="DISEASERSIST"/>
</dbReference>
<gene>
    <name evidence="12" type="primary">LOC105157736</name>
</gene>
<evidence type="ECO:0000256" key="1">
    <source>
        <dbReference type="ARBA" id="ARBA00008894"/>
    </source>
</evidence>
<keyword evidence="4" id="KW-0547">Nucleotide-binding</keyword>
<dbReference type="FunFam" id="1.10.10.10:FF:000322">
    <property type="entry name" value="Probable disease resistance protein At1g63360"/>
    <property type="match status" value="1"/>
</dbReference>
<dbReference type="GO" id="GO:0006952">
    <property type="term" value="P:defense response"/>
    <property type="evidence" value="ECO:0007669"/>
    <property type="project" value="UniProtKB-KW"/>
</dbReference>
<dbReference type="InterPro" id="IPR002182">
    <property type="entry name" value="NB-ARC"/>
</dbReference>
<feature type="domain" description="Disease resistance N-terminal" evidence="8">
    <location>
        <begin position="7"/>
        <end position="91"/>
    </location>
</feature>
<dbReference type="SUPFAM" id="SSF52540">
    <property type="entry name" value="P-loop containing nucleoside triphosphate hydrolases"/>
    <property type="match status" value="1"/>
</dbReference>
<dbReference type="Gene3D" id="3.80.10.10">
    <property type="entry name" value="Ribonuclease Inhibitor"/>
    <property type="match status" value="2"/>
</dbReference>
<evidence type="ECO:0000256" key="5">
    <source>
        <dbReference type="ARBA" id="ARBA00022821"/>
    </source>
</evidence>
<dbReference type="InterPro" id="IPR041118">
    <property type="entry name" value="Rx_N"/>
</dbReference>
<organism evidence="11 12">
    <name type="scientific">Sesamum indicum</name>
    <name type="common">Oriental sesame</name>
    <name type="synonym">Sesamum orientale</name>
    <dbReference type="NCBI Taxonomy" id="4182"/>
    <lineage>
        <taxon>Eukaryota</taxon>
        <taxon>Viridiplantae</taxon>
        <taxon>Streptophyta</taxon>
        <taxon>Embryophyta</taxon>
        <taxon>Tracheophyta</taxon>
        <taxon>Spermatophyta</taxon>
        <taxon>Magnoliopsida</taxon>
        <taxon>eudicotyledons</taxon>
        <taxon>Gunneridae</taxon>
        <taxon>Pentapetalae</taxon>
        <taxon>asterids</taxon>
        <taxon>lamiids</taxon>
        <taxon>Lamiales</taxon>
        <taxon>Pedaliaceae</taxon>
        <taxon>Sesamum</taxon>
    </lineage>
</organism>
<reference evidence="12" key="1">
    <citation type="submission" date="2025-08" db="UniProtKB">
        <authorList>
            <consortium name="RefSeq"/>
        </authorList>
    </citation>
    <scope>IDENTIFICATION</scope>
</reference>
<dbReference type="GeneID" id="105157736"/>
<feature type="domain" description="Disease resistance protein winged helix" evidence="9">
    <location>
        <begin position="437"/>
        <end position="507"/>
    </location>
</feature>
<sequence length="971" mass="111940">MADAMITIVLDRLADVLQKQIKEEVDLVRGVKKEVRYLSSELDAIRNVLEDAERRGYKEKTVQNWLKRLEDVSYDIDDVLDEWNYALLKPQIEGSEDRHWTMMKVCSFIPSSCLGLHKVATRRDIAKKIKGLKERLAMIVKNKNDYDFMINRPADPRESARVQSVSLVNLSEIQGREADKDVLVGKLMLGAVGQQLQVGPQVISIVGVGGIGKTTLAQLVYNDDRLVNCFELKIWVCVSDIFDEVRIAKAIVEIVKGSSPNLNELEALMKHLKDSISGKKFLLVLDDIWTEDHTKWEPLRNTLKFGGVGSKILVTTRSERVTRMMCATEIHHLGQLSDHDCWLLMKRVAFDGRSEEDPEELQEISKKIANKCKGLPLAAKVLGSLLRFKNTKKEWECLLDNEIWQLEEAEVELFPHLFLSYNELSPAMKRCFSYCAIFPKDWEIDVDKLIRMWIALGYLTSTGSTSEVELRGKEYFNNLKMRSFFQDFVEHKDGVYCKMHDIVHDFAKFLRNTNSHNLEGREEASKDGSLIQAYNPSLVSIVKVYRSLFCQDEVPCDRFDFITCLRVLSICSEWRARGIPEGMEDLIHLRYLDVTRCQIEQFLPNICTLYNLQTLYLDECELEQIPREIGNLIHLRHLNLSGNSRLEELPETICNLQELQTLNLASCVCLSKLPEGIDRLVNLKHLPNDYTRILYIPQGFQQLTNLQTLRLFHAGRGFNKLGYLKRLDKLSGSLELRISVHDREDVNEARKAELRNKIHMQNLKIWFMDQMTSTDSDVQESLINEVMEALQLPPNLRHLTIRGYKGTKFPGWSSSSFNHLRVVEIQECNGIPTLPSLGKLPRLEQLSVWRMRGLEFLSRDFLGIADISMPFGFPKLKKLSFCYCPSWEKWEDITAEEEGNITLSIMPCLWELNFEGCRLSELPHRLLRKASSLQHLRVRDSFYLSLRYEEKNASGWGSLSHIPHVEVAKSY</sequence>
<protein>
    <submittedName>
        <fullName evidence="12">Disease resistance protein RGA3</fullName>
    </submittedName>
</protein>
<dbReference type="CDD" id="cd14798">
    <property type="entry name" value="RX-CC_like"/>
    <property type="match status" value="1"/>
</dbReference>